<dbReference type="InterPro" id="IPR016071">
    <property type="entry name" value="Staphylococal_nuclease_OB-fold"/>
</dbReference>
<dbReference type="Proteomes" id="UP000831068">
    <property type="component" value="Chromosome"/>
</dbReference>
<feature type="domain" description="TNase-like" evidence="1">
    <location>
        <begin position="6"/>
        <end position="154"/>
    </location>
</feature>
<sequence>MKDIQIETHLIIERVLDGDSLIVRQEYGQIRKEIRLYGLDAPEVKISRKTKEDEVKSHVPASLLVQYGLMSLDFMVTLAPVGTRITILTEPKNRVDFWKRQLAYVILPNGKCLNEELIKNGYAKASHHYYCEKLTIYQAMNFEAKQQKRGIYLFIDVL</sequence>
<dbReference type="Pfam" id="PF00565">
    <property type="entry name" value="SNase"/>
    <property type="match status" value="1"/>
</dbReference>
<dbReference type="InterPro" id="IPR035437">
    <property type="entry name" value="SNase_OB-fold_sf"/>
</dbReference>
<gene>
    <name evidence="2" type="ORF">MTP08_05210</name>
</gene>
<evidence type="ECO:0000313" key="2">
    <source>
        <dbReference type="EMBL" id="UOE39169.1"/>
    </source>
</evidence>
<dbReference type="Gene3D" id="2.40.50.90">
    <property type="match status" value="1"/>
</dbReference>
<evidence type="ECO:0000313" key="3">
    <source>
        <dbReference type="Proteomes" id="UP000831068"/>
    </source>
</evidence>
<dbReference type="RefSeq" id="WP_243577346.1">
    <property type="nucleotide sequence ID" value="NZ_CP094529.1"/>
</dbReference>
<protein>
    <submittedName>
        <fullName evidence="2">Thermonuclease family protein</fullName>
    </submittedName>
</protein>
<evidence type="ECO:0000259" key="1">
    <source>
        <dbReference type="PROSITE" id="PS50830"/>
    </source>
</evidence>
<proteinExistence type="predicted"/>
<accession>A0ABY4BJ04</accession>
<organism evidence="2 3">
    <name type="scientific">Chryseobacterium oryzae</name>
    <dbReference type="NCBI Taxonomy" id="2929799"/>
    <lineage>
        <taxon>Bacteria</taxon>
        <taxon>Pseudomonadati</taxon>
        <taxon>Bacteroidota</taxon>
        <taxon>Flavobacteriia</taxon>
        <taxon>Flavobacteriales</taxon>
        <taxon>Weeksellaceae</taxon>
        <taxon>Chryseobacterium group</taxon>
        <taxon>Chryseobacterium</taxon>
    </lineage>
</organism>
<name>A0ABY4BJ04_9FLAO</name>
<reference evidence="2 3" key="1">
    <citation type="submission" date="2022-03" db="EMBL/GenBank/DDBJ databases">
        <title>Chryseobacterium sp. isolated from the Andong Sikhe.</title>
        <authorList>
            <person name="Won M."/>
            <person name="Kim S.-J."/>
            <person name="Kwon S.-W."/>
        </authorList>
    </citation>
    <scope>NUCLEOTIDE SEQUENCE [LARGE SCALE GENOMIC DNA]</scope>
    <source>
        <strain evidence="2 3">ADR-1</strain>
    </source>
</reference>
<keyword evidence="3" id="KW-1185">Reference proteome</keyword>
<dbReference type="PROSITE" id="PS50830">
    <property type="entry name" value="TNASE_3"/>
    <property type="match status" value="1"/>
</dbReference>
<dbReference type="EMBL" id="CP094529">
    <property type="protein sequence ID" value="UOE39169.1"/>
    <property type="molecule type" value="Genomic_DNA"/>
</dbReference>
<dbReference type="SUPFAM" id="SSF50199">
    <property type="entry name" value="Staphylococcal nuclease"/>
    <property type="match status" value="1"/>
</dbReference>
<dbReference type="SMART" id="SM00318">
    <property type="entry name" value="SNc"/>
    <property type="match status" value="1"/>
</dbReference>